<keyword evidence="3 4" id="KW-0472">Membrane</keyword>
<keyword evidence="5" id="KW-0813">Transport</keyword>
<reference evidence="6" key="1">
    <citation type="submission" date="2022-10" db="EMBL/GenBank/DDBJ databases">
        <authorList>
            <person name="Chen Y."/>
            <person name="Dougan E. K."/>
            <person name="Chan C."/>
            <person name="Rhodes N."/>
            <person name="Thang M."/>
        </authorList>
    </citation>
    <scope>NUCLEOTIDE SEQUENCE</scope>
</reference>
<protein>
    <submittedName>
        <fullName evidence="7">ADP/ATP translocase</fullName>
    </submittedName>
</protein>
<dbReference type="InterPro" id="IPR018108">
    <property type="entry name" value="MCP_transmembrane"/>
</dbReference>
<evidence type="ECO:0000313" key="6">
    <source>
        <dbReference type="EMBL" id="CAI4011233.1"/>
    </source>
</evidence>
<evidence type="ECO:0000256" key="2">
    <source>
        <dbReference type="ARBA" id="ARBA00022692"/>
    </source>
</evidence>
<evidence type="ECO:0000313" key="8">
    <source>
        <dbReference type="Proteomes" id="UP001152797"/>
    </source>
</evidence>
<dbReference type="AlphaFoldDB" id="A0A9P1GFJ8"/>
<dbReference type="PANTHER" id="PTHR46080">
    <property type="entry name" value="MITOCHONDRIAL SUBSTRATE CARRIER FAMILY PROTEIN J"/>
    <property type="match status" value="1"/>
</dbReference>
<organism evidence="6">
    <name type="scientific">Cladocopium goreaui</name>
    <dbReference type="NCBI Taxonomy" id="2562237"/>
    <lineage>
        <taxon>Eukaryota</taxon>
        <taxon>Sar</taxon>
        <taxon>Alveolata</taxon>
        <taxon>Dinophyceae</taxon>
        <taxon>Suessiales</taxon>
        <taxon>Symbiodiniaceae</taxon>
        <taxon>Cladocopium</taxon>
    </lineage>
</organism>
<reference evidence="7 8" key="2">
    <citation type="submission" date="2024-05" db="EMBL/GenBank/DDBJ databases">
        <authorList>
            <person name="Chen Y."/>
            <person name="Shah S."/>
            <person name="Dougan E. K."/>
            <person name="Thang M."/>
            <person name="Chan C."/>
        </authorList>
    </citation>
    <scope>NUCLEOTIDE SEQUENCE [LARGE SCALE GENOMIC DNA]</scope>
</reference>
<dbReference type="PROSITE" id="PS50920">
    <property type="entry name" value="SOLCAR"/>
    <property type="match status" value="1"/>
</dbReference>
<dbReference type="PANTHER" id="PTHR46080:SF18">
    <property type="entry name" value="MITOCHONDRIAL SUBSTRATE CARRIER FAMILY PROTEIN J"/>
    <property type="match status" value="1"/>
</dbReference>
<gene>
    <name evidence="6" type="ORF">C1SCF055_LOCUS36414</name>
</gene>
<comment type="caution">
    <text evidence="6">The sequence shown here is derived from an EMBL/GenBank/DDBJ whole genome shotgun (WGS) entry which is preliminary data.</text>
</comment>
<evidence type="ECO:0000256" key="3">
    <source>
        <dbReference type="ARBA" id="ARBA00023136"/>
    </source>
</evidence>
<name>A0A9P1GFJ8_9DINO</name>
<evidence type="ECO:0000256" key="4">
    <source>
        <dbReference type="PROSITE-ProRule" id="PRU00282"/>
    </source>
</evidence>
<dbReference type="EMBL" id="CAMXCT010005051">
    <property type="protein sequence ID" value="CAI4011233.1"/>
    <property type="molecule type" value="Genomic_DNA"/>
</dbReference>
<keyword evidence="2 4" id="KW-0812">Transmembrane</keyword>
<proteinExistence type="inferred from homology"/>
<evidence type="ECO:0000313" key="7">
    <source>
        <dbReference type="EMBL" id="CAL4798545.1"/>
    </source>
</evidence>
<dbReference type="InterPro" id="IPR023395">
    <property type="entry name" value="MCP_dom_sf"/>
</dbReference>
<feature type="non-terminal residue" evidence="6">
    <location>
        <position position="141"/>
    </location>
</feature>
<dbReference type="Gene3D" id="1.50.40.10">
    <property type="entry name" value="Mitochondrial carrier domain"/>
    <property type="match status" value="1"/>
</dbReference>
<keyword evidence="8" id="KW-1185">Reference proteome</keyword>
<comment type="subcellular location">
    <subcellularLocation>
        <location evidence="1">Membrane</location>
        <topology evidence="1">Multi-pass membrane protein</topology>
    </subcellularLocation>
</comment>
<evidence type="ECO:0000256" key="1">
    <source>
        <dbReference type="ARBA" id="ARBA00004141"/>
    </source>
</evidence>
<dbReference type="EMBL" id="CAMXCT020005051">
    <property type="protein sequence ID" value="CAL1164608.1"/>
    <property type="molecule type" value="Genomic_DNA"/>
</dbReference>
<sequence>EFDKKAMQQRALSCAGISSVCAAAAALLTQPMDVVKTRMQIHSVITSGKSGYKYYKVPRFWRTLREMISTAGWRSLWVGSTARVLTMATSGLLLGPLFEYAHLVSTDAPRPLRQRLVLGEDPGRTIVHPRSTRDMFIDVKT</sequence>
<evidence type="ECO:0000256" key="5">
    <source>
        <dbReference type="RuleBase" id="RU000488"/>
    </source>
</evidence>
<accession>A0A9P1GFJ8</accession>
<dbReference type="GO" id="GO:0016020">
    <property type="term" value="C:membrane"/>
    <property type="evidence" value="ECO:0007669"/>
    <property type="project" value="UniProtKB-SubCell"/>
</dbReference>
<dbReference type="Proteomes" id="UP001152797">
    <property type="component" value="Unassembled WGS sequence"/>
</dbReference>
<dbReference type="Pfam" id="PF00153">
    <property type="entry name" value="Mito_carr"/>
    <property type="match status" value="1"/>
</dbReference>
<dbReference type="EMBL" id="CAMXCT030005051">
    <property type="protein sequence ID" value="CAL4798545.1"/>
    <property type="molecule type" value="Genomic_DNA"/>
</dbReference>
<dbReference type="SUPFAM" id="SSF103506">
    <property type="entry name" value="Mitochondrial carrier"/>
    <property type="match status" value="1"/>
</dbReference>
<dbReference type="OrthoDB" id="420936at2759"/>
<comment type="similarity">
    <text evidence="5">Belongs to the mitochondrial carrier (TC 2.A.29) family.</text>
</comment>
<feature type="repeat" description="Solcar" evidence="4">
    <location>
        <begin position="10"/>
        <end position="104"/>
    </location>
</feature>